<evidence type="ECO:0000256" key="7">
    <source>
        <dbReference type="HAMAP-Rule" id="MF_00165"/>
    </source>
</evidence>
<dbReference type="GO" id="GO:0005524">
    <property type="term" value="F:ATP binding"/>
    <property type="evidence" value="ECO:0007669"/>
    <property type="project" value="UniProtKB-UniRule"/>
</dbReference>
<gene>
    <name evidence="7" type="primary">tmk</name>
    <name evidence="9" type="ORF">SSOP1_1222</name>
</gene>
<sequence length="208" mass="23768">MNILIIAFEGIEGSGKTSHLEATKKYLEKEGYGVVTFGLQMSKLIGDRIAQVKRNIIFERRTLFLAYVTDLADQIENYVKPSIDSGFIALADGYTLTLTSWGLTRGLEKEWIDDVLSMLPKPSISLPLISTPDEIVRRIIKKRGYLDPLETGIDICIKEDTFEAYIDYINRFQEALMSISSRENIIYTDKEFDEVQKEIVRRIDNITS</sequence>
<dbReference type="SUPFAM" id="SSF52540">
    <property type="entry name" value="P-loop containing nucleoside triphosphate hydrolases"/>
    <property type="match status" value="1"/>
</dbReference>
<dbReference type="EC" id="2.7.4.9" evidence="7"/>
<dbReference type="InterPro" id="IPR027417">
    <property type="entry name" value="P-loop_NTPase"/>
</dbReference>
<dbReference type="RefSeq" id="WP_010923237.1">
    <property type="nucleotide sequence ID" value="NZ_CP011055.2"/>
</dbReference>
<dbReference type="PATRIC" id="fig|2287.9.peg.1237"/>
<reference evidence="10" key="1">
    <citation type="submission" date="2016-04" db="EMBL/GenBank/DDBJ databases">
        <authorList>
            <person name="Shah S.A."/>
            <person name="Garrett R.A."/>
        </authorList>
    </citation>
    <scope>NUCLEOTIDE SEQUENCE [LARGE SCALE GENOMIC DNA]</scope>
    <source>
        <strain evidence="10">ATCC 35091 / DSM 1616 / JCM 8930 / NBRC 15331 / P1</strain>
    </source>
</reference>
<dbReference type="GO" id="GO:0004798">
    <property type="term" value="F:dTMP kinase activity"/>
    <property type="evidence" value="ECO:0007669"/>
    <property type="project" value="UniProtKB-UniRule"/>
</dbReference>
<keyword evidence="6 7" id="KW-0067">ATP-binding</keyword>
<evidence type="ECO:0000256" key="2">
    <source>
        <dbReference type="ARBA" id="ARBA00022679"/>
    </source>
</evidence>
<evidence type="ECO:0000256" key="5">
    <source>
        <dbReference type="ARBA" id="ARBA00022777"/>
    </source>
</evidence>
<evidence type="ECO:0000259" key="8">
    <source>
        <dbReference type="Pfam" id="PF02223"/>
    </source>
</evidence>
<dbReference type="InterPro" id="IPR039430">
    <property type="entry name" value="Thymidylate_kin-like_dom"/>
</dbReference>
<dbReference type="EMBL" id="LT549890">
    <property type="protein sequence ID" value="SAI84776.1"/>
    <property type="molecule type" value="Genomic_DNA"/>
</dbReference>
<feature type="binding site" evidence="7">
    <location>
        <begin position="10"/>
        <end position="17"/>
    </location>
    <ligand>
        <name>ATP</name>
        <dbReference type="ChEBI" id="CHEBI:30616"/>
    </ligand>
</feature>
<dbReference type="GO" id="GO:0006227">
    <property type="term" value="P:dUDP biosynthetic process"/>
    <property type="evidence" value="ECO:0007669"/>
    <property type="project" value="TreeGrafter"/>
</dbReference>
<dbReference type="InterPro" id="IPR018094">
    <property type="entry name" value="Thymidylate_kinase"/>
</dbReference>
<comment type="similarity">
    <text evidence="1 7">Belongs to the thymidylate kinase family.</text>
</comment>
<organism evidence="9 10">
    <name type="scientific">Saccharolobus solfataricus</name>
    <name type="common">Sulfolobus solfataricus</name>
    <dbReference type="NCBI Taxonomy" id="2287"/>
    <lineage>
        <taxon>Archaea</taxon>
        <taxon>Thermoproteota</taxon>
        <taxon>Thermoprotei</taxon>
        <taxon>Sulfolobales</taxon>
        <taxon>Sulfolobaceae</taxon>
        <taxon>Saccharolobus</taxon>
    </lineage>
</organism>
<evidence type="ECO:0000256" key="1">
    <source>
        <dbReference type="ARBA" id="ARBA00009776"/>
    </source>
</evidence>
<dbReference type="GO" id="GO:0006235">
    <property type="term" value="P:dTTP biosynthetic process"/>
    <property type="evidence" value="ECO:0007669"/>
    <property type="project" value="UniProtKB-UniRule"/>
</dbReference>
<accession>A0A157T0M9</accession>
<proteinExistence type="inferred from homology"/>
<evidence type="ECO:0000256" key="4">
    <source>
        <dbReference type="ARBA" id="ARBA00022741"/>
    </source>
</evidence>
<evidence type="ECO:0000256" key="6">
    <source>
        <dbReference type="ARBA" id="ARBA00022840"/>
    </source>
</evidence>
<evidence type="ECO:0000313" key="10">
    <source>
        <dbReference type="Proteomes" id="UP000076770"/>
    </source>
</evidence>
<keyword evidence="2 7" id="KW-0808">Transferase</keyword>
<dbReference type="Gene3D" id="3.40.50.300">
    <property type="entry name" value="P-loop containing nucleotide triphosphate hydrolases"/>
    <property type="match status" value="1"/>
</dbReference>
<dbReference type="GeneID" id="1454219"/>
<dbReference type="Pfam" id="PF02223">
    <property type="entry name" value="Thymidylate_kin"/>
    <property type="match status" value="1"/>
</dbReference>
<comment type="catalytic activity">
    <reaction evidence="7">
        <text>dTMP + ATP = dTDP + ADP</text>
        <dbReference type="Rhea" id="RHEA:13517"/>
        <dbReference type="ChEBI" id="CHEBI:30616"/>
        <dbReference type="ChEBI" id="CHEBI:58369"/>
        <dbReference type="ChEBI" id="CHEBI:63528"/>
        <dbReference type="ChEBI" id="CHEBI:456216"/>
        <dbReference type="EC" id="2.7.4.9"/>
    </reaction>
</comment>
<dbReference type="OrthoDB" id="43083at2157"/>
<dbReference type="PANTHER" id="PTHR10344:SF1">
    <property type="entry name" value="THYMIDYLATE KINASE"/>
    <property type="match status" value="1"/>
</dbReference>
<dbReference type="FunFam" id="3.40.50.300:FF:004389">
    <property type="entry name" value="Probable thymidylate kinase"/>
    <property type="match status" value="1"/>
</dbReference>
<dbReference type="PANTHER" id="PTHR10344">
    <property type="entry name" value="THYMIDYLATE KINASE"/>
    <property type="match status" value="1"/>
</dbReference>
<keyword evidence="4 7" id="KW-0547">Nucleotide-binding</keyword>
<keyword evidence="5 7" id="KW-0418">Kinase</keyword>
<evidence type="ECO:0000256" key="3">
    <source>
        <dbReference type="ARBA" id="ARBA00022727"/>
    </source>
</evidence>
<keyword evidence="3 7" id="KW-0545">Nucleotide biosynthesis</keyword>
<feature type="domain" description="Thymidylate kinase-like" evidence="8">
    <location>
        <begin position="8"/>
        <end position="199"/>
    </location>
</feature>
<evidence type="ECO:0000313" key="9">
    <source>
        <dbReference type="EMBL" id="SAI84776.1"/>
    </source>
</evidence>
<dbReference type="GO" id="GO:0005737">
    <property type="term" value="C:cytoplasm"/>
    <property type="evidence" value="ECO:0007669"/>
    <property type="project" value="TreeGrafter"/>
</dbReference>
<dbReference type="Proteomes" id="UP000076770">
    <property type="component" value="Chromosome i"/>
</dbReference>
<name>A0A157T0M9_SACSO</name>
<dbReference type="AlphaFoldDB" id="A0A157T0M9"/>
<protein>
    <recommendedName>
        <fullName evidence="7">Probable thymidylate kinase</fullName>
        <ecNumber evidence="7">2.7.4.9</ecNumber>
    </recommendedName>
    <alternativeName>
        <fullName evidence="7">dTMP kinase</fullName>
    </alternativeName>
</protein>
<dbReference type="HAMAP" id="MF_00165">
    <property type="entry name" value="Thymidylate_kinase"/>
    <property type="match status" value="1"/>
</dbReference>
<dbReference type="GO" id="GO:0006233">
    <property type="term" value="P:dTDP biosynthetic process"/>
    <property type="evidence" value="ECO:0007669"/>
    <property type="project" value="InterPro"/>
</dbReference>